<keyword evidence="1" id="KW-0175">Coiled coil</keyword>
<comment type="caution">
    <text evidence="3">The sequence shown here is derived from an EMBL/GenBank/DDBJ whole genome shotgun (WGS) entry which is preliminary data.</text>
</comment>
<gene>
    <name evidence="3" type="ORF">HLH44_03530</name>
</gene>
<proteinExistence type="predicted"/>
<keyword evidence="2" id="KW-0472">Membrane</keyword>
<feature type="coiled-coil region" evidence="1">
    <location>
        <begin position="30"/>
        <end position="78"/>
    </location>
</feature>
<keyword evidence="2" id="KW-0812">Transmembrane</keyword>
<protein>
    <submittedName>
        <fullName evidence="3">Uncharacterized protein</fullName>
    </submittedName>
</protein>
<keyword evidence="2" id="KW-1133">Transmembrane helix</keyword>
<accession>A0A7W4JXG3</accession>
<dbReference type="Proteomes" id="UP000530320">
    <property type="component" value="Unassembled WGS sequence"/>
</dbReference>
<reference evidence="3 4" key="1">
    <citation type="submission" date="2020-04" db="EMBL/GenBank/DDBJ databases">
        <title>Description of novel Gluconacetobacter.</title>
        <authorList>
            <person name="Sombolestani A."/>
        </authorList>
    </citation>
    <scope>NUCLEOTIDE SEQUENCE [LARGE SCALE GENOMIC DNA]</scope>
    <source>
        <strain evidence="3 4">LMG 22058</strain>
    </source>
</reference>
<dbReference type="AlphaFoldDB" id="A0A7W4JXG3"/>
<evidence type="ECO:0000256" key="1">
    <source>
        <dbReference type="SAM" id="Coils"/>
    </source>
</evidence>
<organism evidence="3 4">
    <name type="scientific">Gluconacetobacter dulcium</name>
    <dbReference type="NCBI Taxonomy" id="2729096"/>
    <lineage>
        <taxon>Bacteria</taxon>
        <taxon>Pseudomonadati</taxon>
        <taxon>Pseudomonadota</taxon>
        <taxon>Alphaproteobacteria</taxon>
        <taxon>Acetobacterales</taxon>
        <taxon>Acetobacteraceae</taxon>
        <taxon>Gluconacetobacter</taxon>
    </lineage>
</organism>
<dbReference type="RefSeq" id="WP_183008130.1">
    <property type="nucleotide sequence ID" value="NZ_JABEQP010000002.1"/>
</dbReference>
<sequence length="88" mass="9409">MSDPVTPQPWWVAVLGAGLMTVRWLIGFGGRAAEAEIKRLSDRVDKLEQQQAADAQIITALRGQIAALDTQNALLRQQIALSGAQAAA</sequence>
<feature type="transmembrane region" description="Helical" evidence="2">
    <location>
        <begin position="12"/>
        <end position="33"/>
    </location>
</feature>
<name>A0A7W4JXG3_9PROT</name>
<evidence type="ECO:0000256" key="2">
    <source>
        <dbReference type="SAM" id="Phobius"/>
    </source>
</evidence>
<evidence type="ECO:0000313" key="3">
    <source>
        <dbReference type="EMBL" id="MBB2196542.1"/>
    </source>
</evidence>
<evidence type="ECO:0000313" key="4">
    <source>
        <dbReference type="Proteomes" id="UP000530320"/>
    </source>
</evidence>
<dbReference type="EMBL" id="JABEQP010000002">
    <property type="protein sequence ID" value="MBB2196542.1"/>
    <property type="molecule type" value="Genomic_DNA"/>
</dbReference>